<evidence type="ECO:0000256" key="1">
    <source>
        <dbReference type="ARBA" id="ARBA00022491"/>
    </source>
</evidence>
<keyword evidence="6 10" id="KW-0238">DNA-binding</keyword>
<dbReference type="Proteomes" id="UP000033731">
    <property type="component" value="Unassembled WGS sequence"/>
</dbReference>
<evidence type="ECO:0000256" key="9">
    <source>
        <dbReference type="ARBA" id="ARBA00023236"/>
    </source>
</evidence>
<evidence type="ECO:0000256" key="3">
    <source>
        <dbReference type="ARBA" id="ARBA00022763"/>
    </source>
</evidence>
<feature type="domain" description="Peptidase S24/S26A/S26B/S26C" evidence="11">
    <location>
        <begin position="100"/>
        <end position="215"/>
    </location>
</feature>
<feature type="DNA-binding region" description="H-T-H motif" evidence="10">
    <location>
        <begin position="26"/>
        <end position="46"/>
    </location>
</feature>
<keyword evidence="5 10" id="KW-0805">Transcription regulation</keyword>
<dbReference type="PANTHER" id="PTHR33516:SF2">
    <property type="entry name" value="LEXA REPRESSOR-RELATED"/>
    <property type="match status" value="1"/>
</dbReference>
<dbReference type="EMBL" id="JMTK01000002">
    <property type="protein sequence ID" value="KJZ82349.1"/>
    <property type="molecule type" value="Genomic_DNA"/>
</dbReference>
<reference evidence="13 14" key="1">
    <citation type="journal article" date="2015" name="Phytopathology">
        <title>Genomes of Candidatus Liberibacter solanacearum haplotype A from New Zealand and the USA suggest significant genome plasticity in the species.</title>
        <authorList>
            <person name="Thompson S.M."/>
            <person name="Johnson C.P."/>
            <person name="Lu A.Y."/>
            <person name="Frampton R.A."/>
            <person name="Sullivan K.L."/>
            <person name="Fiers M.W."/>
            <person name="Crowhurst R.N."/>
            <person name="Pitman A.R."/>
            <person name="Scott I."/>
            <person name="Gudmestad N.C."/>
            <person name="Smith G.R."/>
        </authorList>
    </citation>
    <scope>NUCLEOTIDE SEQUENCE [LARGE SCALE GENOMIC DNA]</scope>
    <source>
        <strain evidence="13 14">LsoNZ1</strain>
    </source>
</reference>
<dbReference type="GO" id="GO:0045892">
    <property type="term" value="P:negative regulation of DNA-templated transcription"/>
    <property type="evidence" value="ECO:0007669"/>
    <property type="project" value="UniProtKB-UniRule"/>
</dbReference>
<dbReference type="SUPFAM" id="SSF46785">
    <property type="entry name" value="Winged helix' DNA-binding domain"/>
    <property type="match status" value="1"/>
</dbReference>
<keyword evidence="4 10" id="KW-0378">Hydrolase</keyword>
<evidence type="ECO:0000256" key="5">
    <source>
        <dbReference type="ARBA" id="ARBA00023015"/>
    </source>
</evidence>
<comment type="caution">
    <text evidence="13">The sequence shown here is derived from an EMBL/GenBank/DDBJ whole genome shotgun (WGS) entry which is preliminary data.</text>
</comment>
<comment type="similarity">
    <text evidence="10">Belongs to the peptidase S24 family.</text>
</comment>
<comment type="subunit">
    <text evidence="10">Homodimer.</text>
</comment>
<comment type="catalytic activity">
    <reaction evidence="10">
        <text>Hydrolysis of Ala-|-Gly bond in repressor LexA.</text>
        <dbReference type="EC" id="3.4.21.88"/>
    </reaction>
</comment>
<dbReference type="GO" id="GO:0003677">
    <property type="term" value="F:DNA binding"/>
    <property type="evidence" value="ECO:0007669"/>
    <property type="project" value="UniProtKB-UniRule"/>
</dbReference>
<dbReference type="Gene3D" id="2.10.109.10">
    <property type="entry name" value="Umud Fragment, subunit A"/>
    <property type="match status" value="1"/>
</dbReference>
<gene>
    <name evidence="10" type="primary">lexA</name>
    <name evidence="13" type="ORF">DJ66_1099</name>
</gene>
<dbReference type="InterPro" id="IPR036286">
    <property type="entry name" value="LexA/Signal_pep-like_sf"/>
</dbReference>
<evidence type="ECO:0000256" key="6">
    <source>
        <dbReference type="ARBA" id="ARBA00023125"/>
    </source>
</evidence>
<dbReference type="AlphaFoldDB" id="A0A094Z1B7"/>
<organism evidence="13 14">
    <name type="scientific">Candidatus Liberibacter solanacearum</name>
    <dbReference type="NCBI Taxonomy" id="556287"/>
    <lineage>
        <taxon>Bacteria</taxon>
        <taxon>Pseudomonadati</taxon>
        <taxon>Pseudomonadota</taxon>
        <taxon>Alphaproteobacteria</taxon>
        <taxon>Hyphomicrobiales</taxon>
        <taxon>Rhizobiaceae</taxon>
        <taxon>Liberibacter</taxon>
    </lineage>
</organism>
<dbReference type="NCBIfam" id="TIGR00498">
    <property type="entry name" value="lexA"/>
    <property type="match status" value="1"/>
</dbReference>
<evidence type="ECO:0000259" key="11">
    <source>
        <dbReference type="Pfam" id="PF00717"/>
    </source>
</evidence>
<dbReference type="GO" id="GO:0006508">
    <property type="term" value="P:proteolysis"/>
    <property type="evidence" value="ECO:0007669"/>
    <property type="project" value="UniProtKB-KW"/>
</dbReference>
<evidence type="ECO:0000256" key="7">
    <source>
        <dbReference type="ARBA" id="ARBA00023163"/>
    </source>
</evidence>
<keyword evidence="14" id="KW-1185">Reference proteome</keyword>
<evidence type="ECO:0000256" key="8">
    <source>
        <dbReference type="ARBA" id="ARBA00023204"/>
    </source>
</evidence>
<dbReference type="Pfam" id="PF00717">
    <property type="entry name" value="Peptidase_S24"/>
    <property type="match status" value="1"/>
</dbReference>
<accession>A0A094Z1B7</accession>
<dbReference type="PATRIC" id="fig|556287.8.peg.1110"/>
<evidence type="ECO:0000256" key="4">
    <source>
        <dbReference type="ARBA" id="ARBA00022801"/>
    </source>
</evidence>
<dbReference type="GO" id="GO:0006281">
    <property type="term" value="P:DNA repair"/>
    <property type="evidence" value="ECO:0007669"/>
    <property type="project" value="UniProtKB-UniRule"/>
</dbReference>
<dbReference type="Pfam" id="PF01726">
    <property type="entry name" value="LexA_DNA_bind"/>
    <property type="match status" value="1"/>
</dbReference>
<dbReference type="Gene3D" id="1.10.10.10">
    <property type="entry name" value="Winged helix-like DNA-binding domain superfamily/Winged helix DNA-binding domain"/>
    <property type="match status" value="1"/>
</dbReference>
<evidence type="ECO:0000313" key="14">
    <source>
        <dbReference type="Proteomes" id="UP000033731"/>
    </source>
</evidence>
<evidence type="ECO:0000256" key="2">
    <source>
        <dbReference type="ARBA" id="ARBA00022705"/>
    </source>
</evidence>
<dbReference type="RefSeq" id="WP_034442258.1">
    <property type="nucleotide sequence ID" value="NZ_JMTK01000002.1"/>
</dbReference>
<keyword evidence="13" id="KW-0645">Protease</keyword>
<keyword evidence="2 10" id="KW-0235">DNA replication</keyword>
<dbReference type="PANTHER" id="PTHR33516">
    <property type="entry name" value="LEXA REPRESSOR"/>
    <property type="match status" value="1"/>
</dbReference>
<dbReference type="SUPFAM" id="SSF51306">
    <property type="entry name" value="LexA/Signal peptidase"/>
    <property type="match status" value="1"/>
</dbReference>
<dbReference type="HAMAP" id="MF_00015">
    <property type="entry name" value="LexA"/>
    <property type="match status" value="1"/>
</dbReference>
<dbReference type="InterPro" id="IPR006200">
    <property type="entry name" value="LexA"/>
</dbReference>
<dbReference type="GO" id="GO:0009432">
    <property type="term" value="P:SOS response"/>
    <property type="evidence" value="ECO:0007669"/>
    <property type="project" value="UniProtKB-UniRule"/>
</dbReference>
<dbReference type="GO" id="GO:0004252">
    <property type="term" value="F:serine-type endopeptidase activity"/>
    <property type="evidence" value="ECO:0007669"/>
    <property type="project" value="UniProtKB-UniRule"/>
</dbReference>
<feature type="active site" description="For autocatalytic cleavage activity" evidence="10">
    <location>
        <position position="180"/>
    </location>
</feature>
<evidence type="ECO:0000259" key="12">
    <source>
        <dbReference type="Pfam" id="PF01726"/>
    </source>
</evidence>
<keyword evidence="9 10" id="KW-0742">SOS response</keyword>
<evidence type="ECO:0000313" key="13">
    <source>
        <dbReference type="EMBL" id="KJZ82349.1"/>
    </source>
</evidence>
<keyword evidence="1 10" id="KW-0678">Repressor</keyword>
<proteinExistence type="inferred from homology"/>
<dbReference type="InterPro" id="IPR015927">
    <property type="entry name" value="Peptidase_S24_S26A/B/C"/>
</dbReference>
<feature type="domain" description="LexA repressor DNA-binding" evidence="12">
    <location>
        <begin position="2"/>
        <end position="63"/>
    </location>
</feature>
<dbReference type="GO" id="GO:0006260">
    <property type="term" value="P:DNA replication"/>
    <property type="evidence" value="ECO:0007669"/>
    <property type="project" value="UniProtKB-UniRule"/>
</dbReference>
<feature type="active site" description="For autocatalytic cleavage activity" evidence="10">
    <location>
        <position position="142"/>
    </location>
</feature>
<keyword evidence="3 10" id="KW-0227">DNA damage</keyword>
<dbReference type="InterPro" id="IPR039418">
    <property type="entry name" value="LexA-like"/>
</dbReference>
<dbReference type="InterPro" id="IPR050077">
    <property type="entry name" value="LexA_repressor"/>
</dbReference>
<name>A0A094Z1B7_9HYPH</name>
<sequence length="223" mass="25103">MLTLKQKELLDFIQEYFEATGLSPSFDEMKKALSIASKSGIYRLVLSLEDRGFIRRIPKRARALKIVKIPENLKLSERSTQDSGVGGEREKEKFCYSPVPFMGCIAAEVSISSVQNSMRDILVPSTMLREGKHYAFEMEDDSMIGVGILQRDIVVMFSSKSADPGDIVLAFLDDKNATLKRFRQKGDSIALESAHPAYKTRIFPLNSVKIQGKLVGLIRHYYS</sequence>
<comment type="caution">
    <text evidence="10">Lacks conserved residue(s) required for the propagation of feature annotation.</text>
</comment>
<dbReference type="MEROPS" id="S24.001"/>
<dbReference type="InterPro" id="IPR036390">
    <property type="entry name" value="WH_DNA-bd_sf"/>
</dbReference>
<evidence type="ECO:0000256" key="10">
    <source>
        <dbReference type="HAMAP-Rule" id="MF_00015"/>
    </source>
</evidence>
<dbReference type="EC" id="3.4.21.88" evidence="10"/>
<protein>
    <recommendedName>
        <fullName evidence="10">LexA repressor</fullName>
        <ecNumber evidence="10">3.4.21.88</ecNumber>
    </recommendedName>
</protein>
<keyword evidence="7 10" id="KW-0804">Transcription</keyword>
<dbReference type="CDD" id="cd06529">
    <property type="entry name" value="S24_LexA-like"/>
    <property type="match status" value="1"/>
</dbReference>
<keyword evidence="10" id="KW-0068">Autocatalytic cleavage</keyword>
<comment type="function">
    <text evidence="10">Represses a number of genes involved in the response to DNA damage (SOS response), including recA and lexA. In the presence of single-stranded DNA, RecA interacts with LexA causing an autocatalytic cleavage which disrupts the DNA-binding part of LexA, leading to derepression of the SOS regulon and eventually DNA repair.</text>
</comment>
<keyword evidence="8 10" id="KW-0234">DNA repair</keyword>
<dbReference type="InterPro" id="IPR036388">
    <property type="entry name" value="WH-like_DNA-bd_sf"/>
</dbReference>
<dbReference type="InterPro" id="IPR006199">
    <property type="entry name" value="LexA_DNA-bd_dom"/>
</dbReference>